<dbReference type="GO" id="GO:0004357">
    <property type="term" value="F:glutamate-cysteine ligase activity"/>
    <property type="evidence" value="ECO:0007669"/>
    <property type="project" value="UniProtKB-UniRule"/>
</dbReference>
<evidence type="ECO:0000256" key="3">
    <source>
        <dbReference type="ARBA" id="ARBA00022840"/>
    </source>
</evidence>
<dbReference type="Pfam" id="PF04107">
    <property type="entry name" value="GCS2"/>
    <property type="match status" value="1"/>
</dbReference>
<dbReference type="SUPFAM" id="SSF55931">
    <property type="entry name" value="Glutamine synthetase/guanido kinase"/>
    <property type="match status" value="1"/>
</dbReference>
<sequence length="449" mass="47394">MTQDVTSGAAAPAPTPDPPDPGPSVLHDCADAEAYVASVCFKHGPPRLIGVELEWLLHRRAVPDAPLDAERLVAALGPHAPRTLNPTSPAEPLPAGSTITVEPGGQAELASPPLADLGLLLDTVRADGAALLGRLAAHGLYPHPRAADPLRPPVRLLQVPRYRAMEQSFDRIGPYGRSAMCSTAAVQVCLDTGEGADVARRWAAVHAVGPVLLAAFANSPVLHGRRTGWKSSRWAAWLACDPARTGAPPPSDTDPDRDPAPAWARRVLASPLLCVRREGSWAVPRGVTFRDWVDGALPTPPTTADLDYHVSTLFPPVRPHGFLEVRYVDAQAGDGWALPTAVLAALLAAPATVDRVLELCEPARGRWVSGARHGLDDRVLARAAAAVFTLALERLPGLGAPRRVLDALTTMTERHVLRGRCPADDPAPGDRDAVTAPRLEPGISGGETA</sequence>
<feature type="compositionally biased region" description="Low complexity" evidence="7">
    <location>
        <begin position="1"/>
        <end position="12"/>
    </location>
</feature>
<evidence type="ECO:0000313" key="8">
    <source>
        <dbReference type="EMBL" id="GEC17960.1"/>
    </source>
</evidence>
<dbReference type="HAMAP" id="MF_02034">
    <property type="entry name" value="EgtA"/>
    <property type="match status" value="1"/>
</dbReference>
<feature type="region of interest" description="Disordered" evidence="7">
    <location>
        <begin position="79"/>
        <end position="99"/>
    </location>
</feature>
<evidence type="ECO:0000313" key="9">
    <source>
        <dbReference type="Proteomes" id="UP000320338"/>
    </source>
</evidence>
<feature type="compositionally biased region" description="Pro residues" evidence="7">
    <location>
        <begin position="13"/>
        <end position="22"/>
    </location>
</feature>
<evidence type="ECO:0000256" key="4">
    <source>
        <dbReference type="ARBA" id="ARBA00048819"/>
    </source>
</evidence>
<dbReference type="NCBIfam" id="TIGR03444">
    <property type="entry name" value="EgtA_Cys_ligase"/>
    <property type="match status" value="1"/>
</dbReference>
<accession>A0A4Y3WIW2</accession>
<gene>
    <name evidence="8" type="primary">gshA</name>
    <name evidence="5" type="synonym">egtA</name>
    <name evidence="8" type="ORF">PHY01_02430</name>
</gene>
<dbReference type="InterPro" id="IPR017809">
    <property type="entry name" value="EgtA_Actinobacteria"/>
</dbReference>
<reference evidence="8 9" key="1">
    <citation type="submission" date="2019-06" db="EMBL/GenBank/DDBJ databases">
        <title>Whole genome shotgun sequence of Pseudonocardia hydrocarbonoxydans NBRC 14498.</title>
        <authorList>
            <person name="Hosoyama A."/>
            <person name="Uohara A."/>
            <person name="Ohji S."/>
            <person name="Ichikawa N."/>
        </authorList>
    </citation>
    <scope>NUCLEOTIDE SEQUENCE [LARGE SCALE GENOMIC DNA]</scope>
    <source>
        <strain evidence="8 9">NBRC 14498</strain>
    </source>
</reference>
<dbReference type="InterPro" id="IPR006336">
    <property type="entry name" value="GCS2"/>
</dbReference>
<evidence type="ECO:0000256" key="2">
    <source>
        <dbReference type="ARBA" id="ARBA00022741"/>
    </source>
</evidence>
<dbReference type="InterPro" id="IPR014746">
    <property type="entry name" value="Gln_synth/guanido_kin_cat_dom"/>
</dbReference>
<dbReference type="GO" id="GO:0052699">
    <property type="term" value="P:ergothioneine biosynthetic process"/>
    <property type="evidence" value="ECO:0007669"/>
    <property type="project" value="UniProtKB-UniRule"/>
</dbReference>
<dbReference type="PIRSF" id="PIRSF017901">
    <property type="entry name" value="GCL"/>
    <property type="match status" value="1"/>
</dbReference>
<dbReference type="PANTHER" id="PTHR34378:SF1">
    <property type="entry name" value="GLUTAMATE--CYSTEINE LIGASE, CHLOROPLASTIC"/>
    <property type="match status" value="1"/>
</dbReference>
<dbReference type="RefSeq" id="WP_246085602.1">
    <property type="nucleotide sequence ID" value="NZ_BAAARZ010000017.1"/>
</dbReference>
<dbReference type="GO" id="GO:0006750">
    <property type="term" value="P:glutathione biosynthetic process"/>
    <property type="evidence" value="ECO:0007669"/>
    <property type="project" value="UniProtKB-UniRule"/>
</dbReference>
<dbReference type="AlphaFoldDB" id="A0A4Y3WIW2"/>
<name>A0A4Y3WIW2_9PSEU</name>
<comment type="catalytic activity">
    <reaction evidence="4 5 6">
        <text>L-cysteine + L-glutamate + ATP = gamma-L-glutamyl-L-cysteine + ADP + phosphate + H(+)</text>
        <dbReference type="Rhea" id="RHEA:13285"/>
        <dbReference type="ChEBI" id="CHEBI:15378"/>
        <dbReference type="ChEBI" id="CHEBI:29985"/>
        <dbReference type="ChEBI" id="CHEBI:30616"/>
        <dbReference type="ChEBI" id="CHEBI:35235"/>
        <dbReference type="ChEBI" id="CHEBI:43474"/>
        <dbReference type="ChEBI" id="CHEBI:58173"/>
        <dbReference type="ChEBI" id="CHEBI:456216"/>
        <dbReference type="EC" id="6.3.2.2"/>
    </reaction>
</comment>
<comment type="similarity">
    <text evidence="5 6">Belongs to the glutamate--cysteine ligase type 2 family. EgtA subfamily.</text>
</comment>
<evidence type="ECO:0000256" key="1">
    <source>
        <dbReference type="ARBA" id="ARBA00022598"/>
    </source>
</evidence>
<keyword evidence="2 5" id="KW-0547">Nucleotide-binding</keyword>
<dbReference type="Proteomes" id="UP000320338">
    <property type="component" value="Unassembled WGS sequence"/>
</dbReference>
<feature type="region of interest" description="Disordered" evidence="7">
    <location>
        <begin position="419"/>
        <end position="449"/>
    </location>
</feature>
<comment type="function">
    <text evidence="5">Catalyzes the synthesis of gamma-glutamylcysteine (gamma-GC). This compound is used as substrate for the biosynthesis of the low-molecular thiol compound ergothioneine.</text>
</comment>
<evidence type="ECO:0000256" key="5">
    <source>
        <dbReference type="HAMAP-Rule" id="MF_02034"/>
    </source>
</evidence>
<keyword evidence="1 5" id="KW-0436">Ligase</keyword>
<dbReference type="InterPro" id="IPR035434">
    <property type="entry name" value="GCL_bact_plant"/>
</dbReference>
<keyword evidence="9" id="KW-1185">Reference proteome</keyword>
<organism evidence="8 9">
    <name type="scientific">Pseudonocardia hydrocarbonoxydans</name>
    <dbReference type="NCBI Taxonomy" id="76726"/>
    <lineage>
        <taxon>Bacteria</taxon>
        <taxon>Bacillati</taxon>
        <taxon>Actinomycetota</taxon>
        <taxon>Actinomycetes</taxon>
        <taxon>Pseudonocardiales</taxon>
        <taxon>Pseudonocardiaceae</taxon>
        <taxon>Pseudonocardia</taxon>
    </lineage>
</organism>
<dbReference type="Gene3D" id="3.30.590.20">
    <property type="match status" value="1"/>
</dbReference>
<dbReference type="PANTHER" id="PTHR34378">
    <property type="entry name" value="GLUTAMATE--CYSTEINE LIGASE, CHLOROPLASTIC"/>
    <property type="match status" value="1"/>
</dbReference>
<keyword evidence="3 5" id="KW-0067">ATP-binding</keyword>
<protein>
    <recommendedName>
        <fullName evidence="5">Glutamate--cysteine ligase EgtA</fullName>
        <ecNumber evidence="5">6.3.2.2</ecNumber>
    </recommendedName>
    <alternativeName>
        <fullName evidence="5">Gamma-glutamylcysteine synthase</fullName>
        <shortName evidence="5">GCS</shortName>
        <shortName evidence="5">Gamma-ECS</shortName>
    </alternativeName>
</protein>
<proteinExistence type="inferred from homology"/>
<comment type="pathway">
    <text evidence="5">Amino-acid biosynthesis; ergothioneine biosynthesis.</text>
</comment>
<dbReference type="GO" id="GO:0005524">
    <property type="term" value="F:ATP binding"/>
    <property type="evidence" value="ECO:0007669"/>
    <property type="project" value="UniProtKB-UniRule"/>
</dbReference>
<comment type="caution">
    <text evidence="8">The sequence shown here is derived from an EMBL/GenBank/DDBJ whole genome shotgun (WGS) entry which is preliminary data.</text>
</comment>
<dbReference type="UniPathway" id="UPA01014"/>
<dbReference type="EMBL" id="BJNG01000001">
    <property type="protein sequence ID" value="GEC17960.1"/>
    <property type="molecule type" value="Genomic_DNA"/>
</dbReference>
<evidence type="ECO:0000256" key="6">
    <source>
        <dbReference type="PIRNR" id="PIRNR017901"/>
    </source>
</evidence>
<evidence type="ECO:0000256" key="7">
    <source>
        <dbReference type="SAM" id="MobiDB-lite"/>
    </source>
</evidence>
<dbReference type="EC" id="6.3.2.2" evidence="5"/>
<feature type="region of interest" description="Disordered" evidence="7">
    <location>
        <begin position="1"/>
        <end position="24"/>
    </location>
</feature>